<gene>
    <name evidence="1" type="ORF">SPELUC_LOCUS17439</name>
</gene>
<proteinExistence type="predicted"/>
<feature type="non-terminal residue" evidence="1">
    <location>
        <position position="1"/>
    </location>
</feature>
<comment type="caution">
    <text evidence="1">The sequence shown here is derived from an EMBL/GenBank/DDBJ whole genome shotgun (WGS) entry which is preliminary data.</text>
</comment>
<reference evidence="1" key="1">
    <citation type="submission" date="2021-06" db="EMBL/GenBank/DDBJ databases">
        <authorList>
            <person name="Kallberg Y."/>
            <person name="Tangrot J."/>
            <person name="Rosling A."/>
        </authorList>
    </citation>
    <scope>NUCLEOTIDE SEQUENCE</scope>
    <source>
        <strain evidence="1">28 12/20/2015</strain>
    </source>
</reference>
<feature type="non-terminal residue" evidence="1">
    <location>
        <position position="66"/>
    </location>
</feature>
<organism evidence="1 2">
    <name type="scientific">Cetraspora pellucida</name>
    <dbReference type="NCBI Taxonomy" id="1433469"/>
    <lineage>
        <taxon>Eukaryota</taxon>
        <taxon>Fungi</taxon>
        <taxon>Fungi incertae sedis</taxon>
        <taxon>Mucoromycota</taxon>
        <taxon>Glomeromycotina</taxon>
        <taxon>Glomeromycetes</taxon>
        <taxon>Diversisporales</taxon>
        <taxon>Gigasporaceae</taxon>
        <taxon>Cetraspora</taxon>
    </lineage>
</organism>
<evidence type="ECO:0000313" key="1">
    <source>
        <dbReference type="EMBL" id="CAG8793461.1"/>
    </source>
</evidence>
<protein>
    <submittedName>
        <fullName evidence="1">7960_t:CDS:1</fullName>
    </submittedName>
</protein>
<name>A0ACA9RHU3_9GLOM</name>
<accession>A0ACA9RHU3</accession>
<evidence type="ECO:0000313" key="2">
    <source>
        <dbReference type="Proteomes" id="UP000789366"/>
    </source>
</evidence>
<keyword evidence="2" id="KW-1185">Reference proteome</keyword>
<dbReference type="EMBL" id="CAJVPW010071478">
    <property type="protein sequence ID" value="CAG8793461.1"/>
    <property type="molecule type" value="Genomic_DNA"/>
</dbReference>
<sequence>SFRQSLHNTVKANLPLHINATKQNPTLGEHQTICKALHEDNSYKDTSEKNISSAPVIKNYYITAEH</sequence>
<dbReference type="Proteomes" id="UP000789366">
    <property type="component" value="Unassembled WGS sequence"/>
</dbReference>